<comment type="caution">
    <text evidence="2">The sequence shown here is derived from an EMBL/GenBank/DDBJ whole genome shotgun (WGS) entry which is preliminary data.</text>
</comment>
<feature type="domain" description="F-box" evidence="1">
    <location>
        <begin position="7"/>
        <end position="61"/>
    </location>
</feature>
<evidence type="ECO:0000313" key="2">
    <source>
        <dbReference type="EMBL" id="KAF9749899.1"/>
    </source>
</evidence>
<proteinExistence type="predicted"/>
<accession>A0A8H7TMD2</accession>
<dbReference type="PANTHER" id="PTHR42057">
    <property type="entry name" value="F-BOX DOMAIN PROTEIN (AFU_ORTHOLOGUE AFUA_4G00200)"/>
    <property type="match status" value="1"/>
</dbReference>
<dbReference type="AlphaFoldDB" id="A0A8H7TMD2"/>
<evidence type="ECO:0000259" key="1">
    <source>
        <dbReference type="Pfam" id="PF12937"/>
    </source>
</evidence>
<dbReference type="InterPro" id="IPR001810">
    <property type="entry name" value="F-box_dom"/>
</dbReference>
<dbReference type="Pfam" id="PF12937">
    <property type="entry name" value="F-box-like"/>
    <property type="match status" value="1"/>
</dbReference>
<name>A0A8H7TMD2_BIOOC</name>
<organism evidence="2 3">
    <name type="scientific">Bionectria ochroleuca</name>
    <name type="common">Gliocladium roseum</name>
    <dbReference type="NCBI Taxonomy" id="29856"/>
    <lineage>
        <taxon>Eukaryota</taxon>
        <taxon>Fungi</taxon>
        <taxon>Dikarya</taxon>
        <taxon>Ascomycota</taxon>
        <taxon>Pezizomycotina</taxon>
        <taxon>Sordariomycetes</taxon>
        <taxon>Hypocreomycetidae</taxon>
        <taxon>Hypocreales</taxon>
        <taxon>Bionectriaceae</taxon>
        <taxon>Clonostachys</taxon>
    </lineage>
</organism>
<sequence>MELKDFPNETLDLIISHLFEFADEYDESSTAQNPGHLTNARLVCRQWNELASRHLFSSIHLHHGSEGFERWNTMLDNETIRSSVRQAHIDSSPLPFEDRSDECDWDLWEDEGEYPEFLDSVDRISELQNLTSLVLYFVRECRTGEYECDSEQGEPLSTRKRTLHAVFSAMAKRTNESPGATAIRSLTIENLQNFVLDDFTGSDEFQQVMQGLKGLHILVADEENTLDSEREADLYRPERRNFEPHLRQVWLDPIAEQLTSLSLLFHCGWGVMPSKFDTSDLRFPNLRTLHLGAYIIARHSQLDWVLKQKTLQTLRLDRCAIASHLRIGGGHRQLWHVQDTDWTKHPRGAFGFNREDDEIYTFEETWADVFNSIRESLPNLLDFRFSRYPHTFFLCRPDLMESEEPHLARYFTFDTGYCSGWIDEESHMTFGNNDPEPMGINSAPTSYNKKRILDRGAETYEEDLRALEDLVASTRRNRSC</sequence>
<reference evidence="2" key="1">
    <citation type="submission" date="2020-10" db="EMBL/GenBank/DDBJ databases">
        <title>High-Quality Genome Resource of Clonostachys rosea strain S41 by Oxford Nanopore Long-Read Sequencing.</title>
        <authorList>
            <person name="Wang H."/>
        </authorList>
    </citation>
    <scope>NUCLEOTIDE SEQUENCE</scope>
    <source>
        <strain evidence="2">S41</strain>
    </source>
</reference>
<evidence type="ECO:0000313" key="3">
    <source>
        <dbReference type="Proteomes" id="UP000616885"/>
    </source>
</evidence>
<dbReference type="EMBL" id="JADCTT010000007">
    <property type="protein sequence ID" value="KAF9749899.1"/>
    <property type="molecule type" value="Genomic_DNA"/>
</dbReference>
<dbReference type="Proteomes" id="UP000616885">
    <property type="component" value="Unassembled WGS sequence"/>
</dbReference>
<gene>
    <name evidence="2" type="ORF">IM811_015926</name>
</gene>
<protein>
    <recommendedName>
        <fullName evidence="1">F-box domain-containing protein</fullName>
    </recommendedName>
</protein>
<dbReference type="PANTHER" id="PTHR42057:SF2">
    <property type="entry name" value="F-BOX DOMAIN PROTEIN (AFU_ORTHOLOGUE AFUA_4G00200)-RELATED"/>
    <property type="match status" value="1"/>
</dbReference>